<evidence type="ECO:0000256" key="1">
    <source>
        <dbReference type="SAM" id="Phobius"/>
    </source>
</evidence>
<feature type="transmembrane region" description="Helical" evidence="1">
    <location>
        <begin position="103"/>
        <end position="122"/>
    </location>
</feature>
<sequence>MLTLGRIVLVLAGLAIAVIGALYLLRPAAVAPSFGFPPTTRQAEVVWLRVKGVRDLATGVAAAVLLLAAPPAVAGAVLLAFTLVPIGDAVLVLAHGGSRARAWGVHGATALGMAVGGVALLVGA</sequence>
<keyword evidence="3" id="KW-1185">Reference proteome</keyword>
<accession>A0AA37XEL7</accession>
<dbReference type="RefSeq" id="WP_284250455.1">
    <property type="nucleotide sequence ID" value="NZ_BSUM01000001.1"/>
</dbReference>
<dbReference type="Proteomes" id="UP001157161">
    <property type="component" value="Unassembled WGS sequence"/>
</dbReference>
<feature type="transmembrane region" description="Helical" evidence="1">
    <location>
        <begin position="6"/>
        <end position="25"/>
    </location>
</feature>
<keyword evidence="1" id="KW-1133">Transmembrane helix</keyword>
<dbReference type="Pfam" id="PF14087">
    <property type="entry name" value="DUF4267"/>
    <property type="match status" value="1"/>
</dbReference>
<reference evidence="2" key="1">
    <citation type="journal article" date="2014" name="Int. J. Syst. Evol. Microbiol.">
        <title>Complete genome sequence of Corynebacterium casei LMG S-19264T (=DSM 44701T), isolated from a smear-ripened cheese.</title>
        <authorList>
            <consortium name="US DOE Joint Genome Institute (JGI-PGF)"/>
            <person name="Walter F."/>
            <person name="Albersmeier A."/>
            <person name="Kalinowski J."/>
            <person name="Ruckert C."/>
        </authorList>
    </citation>
    <scope>NUCLEOTIDE SEQUENCE</scope>
    <source>
        <strain evidence="2">NBRC 112290</strain>
    </source>
</reference>
<keyword evidence="1" id="KW-0472">Membrane</keyword>
<name>A0AA37XEL7_9MICO</name>
<feature type="transmembrane region" description="Helical" evidence="1">
    <location>
        <begin position="56"/>
        <end position="83"/>
    </location>
</feature>
<organism evidence="2 3">
    <name type="scientific">Litorihabitans aurantiacus</name>
    <dbReference type="NCBI Taxonomy" id="1930061"/>
    <lineage>
        <taxon>Bacteria</taxon>
        <taxon>Bacillati</taxon>
        <taxon>Actinomycetota</taxon>
        <taxon>Actinomycetes</taxon>
        <taxon>Micrococcales</taxon>
        <taxon>Beutenbergiaceae</taxon>
        <taxon>Litorihabitans</taxon>
    </lineage>
</organism>
<dbReference type="AlphaFoldDB" id="A0AA37XEL7"/>
<reference evidence="2" key="2">
    <citation type="submission" date="2023-02" db="EMBL/GenBank/DDBJ databases">
        <authorList>
            <person name="Sun Q."/>
            <person name="Mori K."/>
        </authorList>
    </citation>
    <scope>NUCLEOTIDE SEQUENCE</scope>
    <source>
        <strain evidence="2">NBRC 112290</strain>
    </source>
</reference>
<evidence type="ECO:0000313" key="2">
    <source>
        <dbReference type="EMBL" id="GMA31667.1"/>
    </source>
</evidence>
<dbReference type="EMBL" id="BSUM01000001">
    <property type="protein sequence ID" value="GMA31667.1"/>
    <property type="molecule type" value="Genomic_DNA"/>
</dbReference>
<comment type="caution">
    <text evidence="2">The sequence shown here is derived from an EMBL/GenBank/DDBJ whole genome shotgun (WGS) entry which is preliminary data.</text>
</comment>
<evidence type="ECO:0000313" key="3">
    <source>
        <dbReference type="Proteomes" id="UP001157161"/>
    </source>
</evidence>
<protein>
    <submittedName>
        <fullName evidence="2">Membrane protein</fullName>
    </submittedName>
</protein>
<dbReference type="InterPro" id="IPR025363">
    <property type="entry name" value="DUF4267"/>
</dbReference>
<proteinExistence type="predicted"/>
<gene>
    <name evidence="2" type="ORF">GCM10025875_16590</name>
</gene>
<keyword evidence="1" id="KW-0812">Transmembrane</keyword>